<evidence type="ECO:0000313" key="2">
    <source>
        <dbReference type="EMBL" id="GAA1661939.1"/>
    </source>
</evidence>
<protein>
    <submittedName>
        <fullName evidence="2">Uncharacterized protein</fullName>
    </submittedName>
</protein>
<reference evidence="3" key="1">
    <citation type="journal article" date="2019" name="Int. J. Syst. Evol. Microbiol.">
        <title>The Global Catalogue of Microorganisms (GCM) 10K type strain sequencing project: providing services to taxonomists for standard genome sequencing and annotation.</title>
        <authorList>
            <consortium name="The Broad Institute Genomics Platform"/>
            <consortium name="The Broad Institute Genome Sequencing Center for Infectious Disease"/>
            <person name="Wu L."/>
            <person name="Ma J."/>
        </authorList>
    </citation>
    <scope>NUCLEOTIDE SEQUENCE [LARGE SCALE GENOMIC DNA]</scope>
    <source>
        <strain evidence="3">JCM 15575</strain>
    </source>
</reference>
<feature type="compositionally biased region" description="Basic and acidic residues" evidence="1">
    <location>
        <begin position="126"/>
        <end position="140"/>
    </location>
</feature>
<comment type="caution">
    <text evidence="2">The sequence shown here is derived from an EMBL/GenBank/DDBJ whole genome shotgun (WGS) entry which is preliminary data.</text>
</comment>
<feature type="region of interest" description="Disordered" evidence="1">
    <location>
        <begin position="103"/>
        <end position="140"/>
    </location>
</feature>
<dbReference type="Proteomes" id="UP001500596">
    <property type="component" value="Unassembled WGS sequence"/>
</dbReference>
<gene>
    <name evidence="2" type="ORF">GCM10009807_02180</name>
</gene>
<organism evidence="2 3">
    <name type="scientific">Microbacterium lacus</name>
    <dbReference type="NCBI Taxonomy" id="415217"/>
    <lineage>
        <taxon>Bacteria</taxon>
        <taxon>Bacillati</taxon>
        <taxon>Actinomycetota</taxon>
        <taxon>Actinomycetes</taxon>
        <taxon>Micrococcales</taxon>
        <taxon>Microbacteriaceae</taxon>
        <taxon>Microbacterium</taxon>
    </lineage>
</organism>
<sequence length="140" mass="15480">MSRIDLAGSLKDARARANADTPDVQRDLPKFARLERKDTRIRADQTAALTALAKTLMRRRRVRTERITENTLIRVAIDLLLAHADRLHGSSEHELRKSAIAAVPPWTSGLPGSATSDVPEPGTPELPHHRASDHADKSAW</sequence>
<accession>A0ABN2FYZ3</accession>
<dbReference type="EMBL" id="BAAAPK010000001">
    <property type="protein sequence ID" value="GAA1661939.1"/>
    <property type="molecule type" value="Genomic_DNA"/>
</dbReference>
<proteinExistence type="predicted"/>
<name>A0ABN2FYZ3_9MICO</name>
<dbReference type="RefSeq" id="WP_344050721.1">
    <property type="nucleotide sequence ID" value="NZ_BAAAPK010000001.1"/>
</dbReference>
<feature type="compositionally biased region" description="Basic and acidic residues" evidence="1">
    <location>
        <begin position="11"/>
        <end position="23"/>
    </location>
</feature>
<keyword evidence="3" id="KW-1185">Reference proteome</keyword>
<feature type="region of interest" description="Disordered" evidence="1">
    <location>
        <begin position="1"/>
        <end position="23"/>
    </location>
</feature>
<evidence type="ECO:0000256" key="1">
    <source>
        <dbReference type="SAM" id="MobiDB-lite"/>
    </source>
</evidence>
<evidence type="ECO:0000313" key="3">
    <source>
        <dbReference type="Proteomes" id="UP001500596"/>
    </source>
</evidence>